<evidence type="ECO:0008006" key="6">
    <source>
        <dbReference type="Google" id="ProtNLM"/>
    </source>
</evidence>
<organism evidence="4 5">
    <name type="scientific">Arthrobotrys musiformis</name>
    <dbReference type="NCBI Taxonomy" id="47236"/>
    <lineage>
        <taxon>Eukaryota</taxon>
        <taxon>Fungi</taxon>
        <taxon>Dikarya</taxon>
        <taxon>Ascomycota</taxon>
        <taxon>Pezizomycotina</taxon>
        <taxon>Orbiliomycetes</taxon>
        <taxon>Orbiliales</taxon>
        <taxon>Orbiliaceae</taxon>
        <taxon>Arthrobotrys</taxon>
    </lineage>
</organism>
<keyword evidence="2" id="KW-0472">Membrane</keyword>
<feature type="region of interest" description="Disordered" evidence="1">
    <location>
        <begin position="194"/>
        <end position="225"/>
    </location>
</feature>
<feature type="region of interest" description="Disordered" evidence="1">
    <location>
        <begin position="39"/>
        <end position="129"/>
    </location>
</feature>
<evidence type="ECO:0000313" key="4">
    <source>
        <dbReference type="EMBL" id="KAK6505083.1"/>
    </source>
</evidence>
<feature type="signal peptide" evidence="3">
    <location>
        <begin position="1"/>
        <end position="21"/>
    </location>
</feature>
<keyword evidence="2" id="KW-1133">Transmembrane helix</keyword>
<evidence type="ECO:0000256" key="2">
    <source>
        <dbReference type="SAM" id="Phobius"/>
    </source>
</evidence>
<feature type="compositionally biased region" description="Low complexity" evidence="1">
    <location>
        <begin position="98"/>
        <end position="129"/>
    </location>
</feature>
<dbReference type="EMBL" id="JAVHJL010000004">
    <property type="protein sequence ID" value="KAK6505083.1"/>
    <property type="molecule type" value="Genomic_DNA"/>
</dbReference>
<keyword evidence="3" id="KW-0732">Signal</keyword>
<dbReference type="Proteomes" id="UP001370758">
    <property type="component" value="Unassembled WGS sequence"/>
</dbReference>
<keyword evidence="5" id="KW-1185">Reference proteome</keyword>
<protein>
    <recommendedName>
        <fullName evidence="6">Mid2 domain-containing protein</fullName>
    </recommendedName>
</protein>
<evidence type="ECO:0000256" key="3">
    <source>
        <dbReference type="SAM" id="SignalP"/>
    </source>
</evidence>
<sequence length="271" mass="29260">MRLLIAFLILSLLQLLPSSSADEVRVHIKRYEHNFGEILETAPPPTSTIVFDDIDTSHTIPSKDEPNTSQEPFIEPADSVSASANPTSSDPSEPPPDSTSNPFSKQKSNKPSSSSSEPSQTEDPPTETTTEFYKKLVKVHINPTRAGNYPTKGSNYPTFAAYDEGIVYIKGIPHQVLAADTNYNRLSQAEDGVSWEEAEKKDDKAKQEEADAELDHQDKLVSNGGSGNGNAVYSADLTSGEENAVKKAVFFSVIAAGIITLGLLAFFGIIG</sequence>
<reference evidence="4 5" key="1">
    <citation type="submission" date="2023-08" db="EMBL/GenBank/DDBJ databases">
        <authorList>
            <person name="Palmer J.M."/>
        </authorList>
    </citation>
    <scope>NUCLEOTIDE SEQUENCE [LARGE SCALE GENOMIC DNA]</scope>
    <source>
        <strain evidence="4 5">TWF481</strain>
    </source>
</reference>
<comment type="caution">
    <text evidence="4">The sequence shown here is derived from an EMBL/GenBank/DDBJ whole genome shotgun (WGS) entry which is preliminary data.</text>
</comment>
<dbReference type="AlphaFoldDB" id="A0AAV9WBT9"/>
<feature type="chain" id="PRO_5043463116" description="Mid2 domain-containing protein" evidence="3">
    <location>
        <begin position="22"/>
        <end position="271"/>
    </location>
</feature>
<gene>
    <name evidence="4" type="ORF">TWF481_007005</name>
</gene>
<name>A0AAV9WBT9_9PEZI</name>
<accession>A0AAV9WBT9</accession>
<feature type="compositionally biased region" description="Basic and acidic residues" evidence="1">
    <location>
        <begin position="197"/>
        <end position="219"/>
    </location>
</feature>
<feature type="transmembrane region" description="Helical" evidence="2">
    <location>
        <begin position="248"/>
        <end position="270"/>
    </location>
</feature>
<proteinExistence type="predicted"/>
<keyword evidence="2" id="KW-0812">Transmembrane</keyword>
<evidence type="ECO:0000256" key="1">
    <source>
        <dbReference type="SAM" id="MobiDB-lite"/>
    </source>
</evidence>
<evidence type="ECO:0000313" key="5">
    <source>
        <dbReference type="Proteomes" id="UP001370758"/>
    </source>
</evidence>